<dbReference type="EMBL" id="JACHIU010000001">
    <property type="protein sequence ID" value="MBB6472213.1"/>
    <property type="molecule type" value="Genomic_DNA"/>
</dbReference>
<evidence type="ECO:0000256" key="1">
    <source>
        <dbReference type="SAM" id="MobiDB-lite"/>
    </source>
</evidence>
<gene>
    <name evidence="2" type="ORF">BJ992_001644</name>
</gene>
<accession>A0A7X0IDY8</accession>
<feature type="compositionally biased region" description="Basic and acidic residues" evidence="1">
    <location>
        <begin position="265"/>
        <end position="274"/>
    </location>
</feature>
<sequence length="280" mass="29309">MNALPPGRRRICLALDIEKYSSRGNVAHIALQERLVAIVKEAMAHAQVPWVMNDVQDQGDGLLVIQPPGVDEPRVVPGLVNGLCWAVGRANSHVLSSRRLRLRVALSVGIVHRAAAGYVGDAVIGVSRLLDSVVLRDTLSANPGHDIALIVADDLYHDVIAHGYPGLDPAAFTKVHIEIPAKGFTADAWTHLPRLDHAGMAATGPRETSRGHLARDVAMGAAVVAISTGLTSIFTAALDAADHTSGYDTAGSPYDGSTEGADTGHGLDDGHATDMADADG</sequence>
<feature type="region of interest" description="Disordered" evidence="1">
    <location>
        <begin position="247"/>
        <end position="280"/>
    </location>
</feature>
<evidence type="ECO:0000313" key="2">
    <source>
        <dbReference type="EMBL" id="MBB6472213.1"/>
    </source>
</evidence>
<proteinExistence type="predicted"/>
<evidence type="ECO:0000313" key="3">
    <source>
        <dbReference type="Proteomes" id="UP000555564"/>
    </source>
</evidence>
<name>A0A7X0IDY8_9ACTN</name>
<protein>
    <recommendedName>
        <fullName evidence="4">Adenylate/guanylate cyclase domain-containing protein</fullName>
    </recommendedName>
</protein>
<organism evidence="2 3">
    <name type="scientific">Sphaerisporangium rubeum</name>
    <dbReference type="NCBI Taxonomy" id="321317"/>
    <lineage>
        <taxon>Bacteria</taxon>
        <taxon>Bacillati</taxon>
        <taxon>Actinomycetota</taxon>
        <taxon>Actinomycetes</taxon>
        <taxon>Streptosporangiales</taxon>
        <taxon>Streptosporangiaceae</taxon>
        <taxon>Sphaerisporangium</taxon>
    </lineage>
</organism>
<dbReference type="RefSeq" id="WP_184979305.1">
    <property type="nucleotide sequence ID" value="NZ_BAAALO010000012.1"/>
</dbReference>
<keyword evidence="3" id="KW-1185">Reference proteome</keyword>
<comment type="caution">
    <text evidence="2">The sequence shown here is derived from an EMBL/GenBank/DDBJ whole genome shotgun (WGS) entry which is preliminary data.</text>
</comment>
<evidence type="ECO:0008006" key="4">
    <source>
        <dbReference type="Google" id="ProtNLM"/>
    </source>
</evidence>
<dbReference type="Proteomes" id="UP000555564">
    <property type="component" value="Unassembled WGS sequence"/>
</dbReference>
<dbReference type="AlphaFoldDB" id="A0A7X0IDY8"/>
<reference evidence="2 3" key="1">
    <citation type="submission" date="2020-08" db="EMBL/GenBank/DDBJ databases">
        <title>Sequencing the genomes of 1000 actinobacteria strains.</title>
        <authorList>
            <person name="Klenk H.-P."/>
        </authorList>
    </citation>
    <scope>NUCLEOTIDE SEQUENCE [LARGE SCALE GENOMIC DNA]</scope>
    <source>
        <strain evidence="2 3">DSM 44936</strain>
    </source>
</reference>